<dbReference type="GO" id="GO:0005783">
    <property type="term" value="C:endoplasmic reticulum"/>
    <property type="evidence" value="ECO:0007669"/>
    <property type="project" value="TreeGrafter"/>
</dbReference>
<dbReference type="InParanoid" id="A0A024G6I3"/>
<dbReference type="GO" id="GO:0005524">
    <property type="term" value="F:ATP binding"/>
    <property type="evidence" value="ECO:0007669"/>
    <property type="project" value="UniProtKB-KW"/>
</dbReference>
<evidence type="ECO:0000256" key="3">
    <source>
        <dbReference type="ARBA" id="ARBA00022741"/>
    </source>
</evidence>
<evidence type="ECO:0000256" key="2">
    <source>
        <dbReference type="ARBA" id="ARBA00022598"/>
    </source>
</evidence>
<dbReference type="CDD" id="cd05927">
    <property type="entry name" value="LC-FACS_euk"/>
    <property type="match status" value="1"/>
</dbReference>
<dbReference type="FunCoup" id="A0A024G6I3">
    <property type="interactions" value="19"/>
</dbReference>
<protein>
    <recommendedName>
        <fullName evidence="6 7">Long-chain-fatty-acid--CoA ligase</fullName>
        <ecNumber evidence="6 7">6.2.1.3</ecNumber>
    </recommendedName>
</protein>
<dbReference type="InterPro" id="IPR042099">
    <property type="entry name" value="ANL_N_sf"/>
</dbReference>
<accession>A0A024G6I3</accession>
<dbReference type="OrthoDB" id="1700726at2759"/>
<evidence type="ECO:0000256" key="5">
    <source>
        <dbReference type="ARBA" id="ARBA00022840"/>
    </source>
</evidence>
<evidence type="ECO:0000313" key="9">
    <source>
        <dbReference type="EMBL" id="CCI42283.1"/>
    </source>
</evidence>
<dbReference type="AlphaFoldDB" id="A0A024G6I3"/>
<keyword evidence="5 7" id="KW-0067">ATP-binding</keyword>
<gene>
    <name evidence="9" type="ORF">BN9_030670</name>
</gene>
<dbReference type="PANTHER" id="PTHR43272">
    <property type="entry name" value="LONG-CHAIN-FATTY-ACID--COA LIGASE"/>
    <property type="match status" value="1"/>
</dbReference>
<dbReference type="InterPro" id="IPR000873">
    <property type="entry name" value="AMP-dep_synth/lig_dom"/>
</dbReference>
<comment type="function">
    <text evidence="7">Catalyzes the conversion of long-chain fatty acids to their active form acyl-CoAs for both synthesis of cellular lipids, and degradation via beta-oxidation.</text>
</comment>
<dbReference type="STRING" id="65357.A0A024G6I3"/>
<comment type="similarity">
    <text evidence="1 7">Belongs to the ATP-dependent AMP-binding enzyme family.</text>
</comment>
<evidence type="ECO:0000259" key="8">
    <source>
        <dbReference type="Pfam" id="PF00501"/>
    </source>
</evidence>
<dbReference type="Pfam" id="PF00501">
    <property type="entry name" value="AMP-binding"/>
    <property type="match status" value="1"/>
</dbReference>
<dbReference type="SUPFAM" id="SSF56801">
    <property type="entry name" value="Acetyl-CoA synthetase-like"/>
    <property type="match status" value="1"/>
</dbReference>
<keyword evidence="3 7" id="KW-0547">Nucleotide-binding</keyword>
<evidence type="ECO:0000256" key="7">
    <source>
        <dbReference type="RuleBase" id="RU369030"/>
    </source>
</evidence>
<evidence type="ECO:0000256" key="4">
    <source>
        <dbReference type="ARBA" id="ARBA00022832"/>
    </source>
</evidence>
<dbReference type="GO" id="GO:0004467">
    <property type="term" value="F:long-chain fatty acid-CoA ligase activity"/>
    <property type="evidence" value="ECO:0007669"/>
    <property type="project" value="UniProtKB-EC"/>
</dbReference>
<dbReference type="InterPro" id="IPR020845">
    <property type="entry name" value="AMP-binding_CS"/>
</dbReference>
<evidence type="ECO:0000313" key="10">
    <source>
        <dbReference type="Proteomes" id="UP000053237"/>
    </source>
</evidence>
<dbReference type="Gene3D" id="3.40.50.12780">
    <property type="entry name" value="N-terminal domain of ligase-like"/>
    <property type="match status" value="1"/>
</dbReference>
<organism evidence="9 10">
    <name type="scientific">Albugo candida</name>
    <dbReference type="NCBI Taxonomy" id="65357"/>
    <lineage>
        <taxon>Eukaryota</taxon>
        <taxon>Sar</taxon>
        <taxon>Stramenopiles</taxon>
        <taxon>Oomycota</taxon>
        <taxon>Peronosporomycetes</taxon>
        <taxon>Albuginales</taxon>
        <taxon>Albuginaceae</taxon>
        <taxon>Albugo</taxon>
    </lineage>
</organism>
<name>A0A024G6I3_9STRA</name>
<comment type="caution">
    <text evidence="9">The sequence shown here is derived from an EMBL/GenBank/DDBJ whole genome shotgun (WGS) entry which is preliminary data.</text>
</comment>
<feature type="domain" description="AMP-dependent synthetase/ligase" evidence="8">
    <location>
        <begin position="83"/>
        <end position="483"/>
    </location>
</feature>
<keyword evidence="7" id="KW-0443">Lipid metabolism</keyword>
<proteinExistence type="inferred from homology"/>
<evidence type="ECO:0000256" key="1">
    <source>
        <dbReference type="ARBA" id="ARBA00006432"/>
    </source>
</evidence>
<sequence>MGAVNSASRFAEIDVDSYNGIKYSNEIPFSEEETRGAIRITETIPMDPSTNTLYHTFQHGLSIGYGQRLCYGTRQDLGNGKYGSYKWLTYNEVYDRFIAIAAGLTHFANVQRQQMIGIYSKNRVEWCLVQHACDRQSYVTVPLYDTLGMDAVTYIINHTEMKVVVIAQEHFEVLIKSKEKCPLLTDVVQFEQVTEKQKEVARANGLNIVSLDEIIAWGREHPLPPDLPKESDLCTISYTSGTTGDPKGVILLHRNLASSRVIAYQRDLIKIDDVHISYLPLPHVFERTVMILVTYMGASAGFFHGDMLTLLEDVAELKPTVFVSVPRLFNRVYEKITHGVAAAGGLKKLIFDQAYQSKKSYLEDGYVTHAFWDALVFSKIRMVLGGRIRVFVSGSAPLSSEVKKFLEIVFCCHVLEGYAMTECAANATLTCIDQPLGPHVGIPTANTQIRLADVTEMNYTSKDRPRPRGEILVRNQSVFAGYFKDPEKTAETVDADGWLHTGDIGCWNADGSLSIIDRKKNIFKLSQGEYVAPEKIEQIYQKSKYIAQVFIYGDSLQSSLIAIAVPDPEVAEEWARSKGITLRKDENCVMKIVHNPDFMRTVMTDCEKLAKQAGLNKFEWAKRIHLYPHLFSVENGLITPTFKLKRPQLRQFFQNEINAMYQDIDRVG</sequence>
<keyword evidence="10" id="KW-1185">Reference proteome</keyword>
<dbReference type="PROSITE" id="PS00455">
    <property type="entry name" value="AMP_BINDING"/>
    <property type="match status" value="1"/>
</dbReference>
<dbReference type="GO" id="GO:0016020">
    <property type="term" value="C:membrane"/>
    <property type="evidence" value="ECO:0007669"/>
    <property type="project" value="TreeGrafter"/>
</dbReference>
<comment type="catalytic activity">
    <reaction evidence="7">
        <text>a long-chain fatty acid + ATP + CoA = a long-chain fatty acyl-CoA + AMP + diphosphate</text>
        <dbReference type="Rhea" id="RHEA:15421"/>
        <dbReference type="ChEBI" id="CHEBI:30616"/>
        <dbReference type="ChEBI" id="CHEBI:33019"/>
        <dbReference type="ChEBI" id="CHEBI:57287"/>
        <dbReference type="ChEBI" id="CHEBI:57560"/>
        <dbReference type="ChEBI" id="CHEBI:83139"/>
        <dbReference type="ChEBI" id="CHEBI:456215"/>
        <dbReference type="EC" id="6.2.1.3"/>
    </reaction>
</comment>
<dbReference type="PANTHER" id="PTHR43272:SF33">
    <property type="entry name" value="AMP-BINDING DOMAIN-CONTAINING PROTEIN-RELATED"/>
    <property type="match status" value="1"/>
</dbReference>
<reference evidence="9 10" key="1">
    <citation type="submission" date="2012-05" db="EMBL/GenBank/DDBJ databases">
        <title>Recombination and specialization in a pathogen metapopulation.</title>
        <authorList>
            <person name="Gardiner A."/>
            <person name="Kemen E."/>
            <person name="Schultz-Larsen T."/>
            <person name="MacLean D."/>
            <person name="Van Oosterhout C."/>
            <person name="Jones J.D.G."/>
        </authorList>
    </citation>
    <scope>NUCLEOTIDE SEQUENCE [LARGE SCALE GENOMIC DNA]</scope>
    <source>
        <strain evidence="9 10">Ac Nc2</strain>
    </source>
</reference>
<dbReference type="Proteomes" id="UP000053237">
    <property type="component" value="Unassembled WGS sequence"/>
</dbReference>
<dbReference type="EMBL" id="CAIX01000032">
    <property type="protein sequence ID" value="CCI42283.1"/>
    <property type="molecule type" value="Genomic_DNA"/>
</dbReference>
<keyword evidence="4 7" id="KW-0276">Fatty acid metabolism</keyword>
<dbReference type="InterPro" id="IPR045311">
    <property type="entry name" value="LC-FACS_euk"/>
</dbReference>
<evidence type="ECO:0000256" key="6">
    <source>
        <dbReference type="ARBA" id="ARBA00026121"/>
    </source>
</evidence>
<dbReference type="EC" id="6.2.1.3" evidence="6 7"/>
<keyword evidence="2 7" id="KW-0436">Ligase</keyword>